<evidence type="ECO:0000256" key="13">
    <source>
        <dbReference type="SAM" id="Phobius"/>
    </source>
</evidence>
<dbReference type="InterPro" id="IPR052192">
    <property type="entry name" value="Insect_Ionotropic_Sensory_Rcpt"/>
</dbReference>
<evidence type="ECO:0000256" key="3">
    <source>
        <dbReference type="ARBA" id="ARBA00022448"/>
    </source>
</evidence>
<feature type="transmembrane region" description="Helical" evidence="13">
    <location>
        <begin position="373"/>
        <end position="399"/>
    </location>
</feature>
<evidence type="ECO:0000256" key="6">
    <source>
        <dbReference type="ARBA" id="ARBA00022989"/>
    </source>
</evidence>
<reference evidence="16" key="1">
    <citation type="submission" date="2023-11" db="EMBL/GenBank/DDBJ databases">
        <title>Genome assemblies of two species of porcelain crab, Petrolisthes cinctipes and Petrolisthes manimaculis (Anomura: Porcellanidae).</title>
        <authorList>
            <person name="Angst P."/>
        </authorList>
    </citation>
    <scope>NUCLEOTIDE SEQUENCE</scope>
    <source>
        <strain evidence="16">PB745_02</strain>
        <tissue evidence="16">Gill</tissue>
    </source>
</reference>
<name>A0AAE1QL80_9EUCA</name>
<evidence type="ECO:0000313" key="16">
    <source>
        <dbReference type="EMBL" id="KAK4328523.1"/>
    </source>
</evidence>
<feature type="transmembrane region" description="Helical" evidence="13">
    <location>
        <begin position="560"/>
        <end position="579"/>
    </location>
</feature>
<evidence type="ECO:0000256" key="8">
    <source>
        <dbReference type="ARBA" id="ARBA00023136"/>
    </source>
</evidence>
<keyword evidence="8 13" id="KW-0472">Membrane</keyword>
<keyword evidence="3" id="KW-0813">Transport</keyword>
<comment type="caution">
    <text evidence="16">The sequence shown here is derived from an EMBL/GenBank/DDBJ whole genome shotgun (WGS) entry which is preliminary data.</text>
</comment>
<accession>A0AAE1QL80</accession>
<evidence type="ECO:0000313" key="17">
    <source>
        <dbReference type="Proteomes" id="UP001292094"/>
    </source>
</evidence>
<sequence>MDLVVKAAGTSHTPIYLTTQHSLLQTPHRPTHHTKGTLLTALIIFQHDPINFLHQLANNTKWNPSYVVLFCLNPNVNTTTVLFQPVVQRSHFILLLQPIITRVQSQHQQGRQRLVAYTSRPPHVHTDTHEGSSRLIKEPLTHTVTDTDTDTHEGLIKVPLGVWDPQKFTSRRELFPPRYDNFGDSVIDVTIQCYDQPFLYLLHDQYAPVNDCMGINIDTLEILAHKLRFKFTLYTPKEVVWGYKKDGIWYGNMAEMMYRGKHLNINVMQPSPDRASDFDYIYPYWDTSFAFLLPNPPPLPRWRNVYYPFSTLSWVLLLLSTLTVSILVSLLLHYVHGVPDPVGVGFKVACGLLSQASPMLGDLQIPWARVLLLIWWLVVDVVASIYTGNLVAVLSVPAYPNSIHTVKELVASNIKPGMVDYGSFVPQALRDSENPLLATLGQRLYLDTDVKLVGPYDAMIEKVFEKTHSLLVVYDYLRVVRTKTNITKTTYMMKETVFKSYMTWFLLRNTPYTHTFSFYVRRLLETGVMAKLYKNHVGVLIEDGGKVKLRINGVLNLDHLQGAFILLGLGVTVAVMVFLRERLSYTRSHSHSSHSLKKS</sequence>
<evidence type="ECO:0000256" key="4">
    <source>
        <dbReference type="ARBA" id="ARBA00022475"/>
    </source>
</evidence>
<keyword evidence="9" id="KW-0675">Receptor</keyword>
<dbReference type="Gene3D" id="1.10.287.70">
    <property type="match status" value="1"/>
</dbReference>
<dbReference type="PANTHER" id="PTHR42643">
    <property type="entry name" value="IONOTROPIC RECEPTOR 20A-RELATED"/>
    <property type="match status" value="1"/>
</dbReference>
<evidence type="ECO:0000256" key="9">
    <source>
        <dbReference type="ARBA" id="ARBA00023170"/>
    </source>
</evidence>
<dbReference type="GO" id="GO:0005886">
    <property type="term" value="C:plasma membrane"/>
    <property type="evidence" value="ECO:0007669"/>
    <property type="project" value="UniProtKB-SubCell"/>
</dbReference>
<protein>
    <submittedName>
        <fullName evidence="16">Uncharacterized protein</fullName>
    </submittedName>
</protein>
<feature type="domain" description="Ionotropic glutamate receptor L-glutamate and glycine-binding" evidence="15">
    <location>
        <begin position="191"/>
        <end position="296"/>
    </location>
</feature>
<keyword evidence="17" id="KW-1185">Reference proteome</keyword>
<keyword evidence="7" id="KW-0406">Ion transport</keyword>
<dbReference type="EMBL" id="JAWZYT010000072">
    <property type="protein sequence ID" value="KAK4328523.1"/>
    <property type="molecule type" value="Genomic_DNA"/>
</dbReference>
<comment type="subcellular location">
    <subcellularLocation>
        <location evidence="1">Cell membrane</location>
        <topology evidence="1">Multi-pass membrane protein</topology>
    </subcellularLocation>
</comment>
<dbReference type="GO" id="GO:0015276">
    <property type="term" value="F:ligand-gated monoatomic ion channel activity"/>
    <property type="evidence" value="ECO:0007669"/>
    <property type="project" value="InterPro"/>
</dbReference>
<keyword evidence="6 13" id="KW-1133">Transmembrane helix</keyword>
<dbReference type="PANTHER" id="PTHR42643:SF24">
    <property type="entry name" value="IONOTROPIC RECEPTOR 60A"/>
    <property type="match status" value="1"/>
</dbReference>
<dbReference type="Gene3D" id="3.40.190.10">
    <property type="entry name" value="Periplasmic binding protein-like II"/>
    <property type="match status" value="1"/>
</dbReference>
<evidence type="ECO:0000256" key="5">
    <source>
        <dbReference type="ARBA" id="ARBA00022692"/>
    </source>
</evidence>
<evidence type="ECO:0000259" key="15">
    <source>
        <dbReference type="Pfam" id="PF10613"/>
    </source>
</evidence>
<gene>
    <name evidence="16" type="ORF">Pmani_001000</name>
</gene>
<keyword evidence="4" id="KW-1003">Cell membrane</keyword>
<dbReference type="InterPro" id="IPR019594">
    <property type="entry name" value="Glu/Gly-bd"/>
</dbReference>
<organism evidence="16 17">
    <name type="scientific">Petrolisthes manimaculis</name>
    <dbReference type="NCBI Taxonomy" id="1843537"/>
    <lineage>
        <taxon>Eukaryota</taxon>
        <taxon>Metazoa</taxon>
        <taxon>Ecdysozoa</taxon>
        <taxon>Arthropoda</taxon>
        <taxon>Crustacea</taxon>
        <taxon>Multicrustacea</taxon>
        <taxon>Malacostraca</taxon>
        <taxon>Eumalacostraca</taxon>
        <taxon>Eucarida</taxon>
        <taxon>Decapoda</taxon>
        <taxon>Pleocyemata</taxon>
        <taxon>Anomura</taxon>
        <taxon>Galatheoidea</taxon>
        <taxon>Porcellanidae</taxon>
        <taxon>Petrolisthes</taxon>
    </lineage>
</organism>
<keyword evidence="12" id="KW-0407">Ion channel</keyword>
<dbReference type="Pfam" id="PF00060">
    <property type="entry name" value="Lig_chan"/>
    <property type="match status" value="1"/>
</dbReference>
<dbReference type="Pfam" id="PF10613">
    <property type="entry name" value="Lig_chan-Glu_bd"/>
    <property type="match status" value="1"/>
</dbReference>
<proteinExistence type="inferred from homology"/>
<feature type="transmembrane region" description="Helical" evidence="13">
    <location>
        <begin position="311"/>
        <end position="336"/>
    </location>
</feature>
<keyword evidence="11" id="KW-1071">Ligand-gated ion channel</keyword>
<keyword evidence="10" id="KW-0325">Glycoprotein</keyword>
<evidence type="ECO:0000256" key="12">
    <source>
        <dbReference type="ARBA" id="ARBA00023303"/>
    </source>
</evidence>
<evidence type="ECO:0000256" key="1">
    <source>
        <dbReference type="ARBA" id="ARBA00004651"/>
    </source>
</evidence>
<dbReference type="SUPFAM" id="SSF53850">
    <property type="entry name" value="Periplasmic binding protein-like II"/>
    <property type="match status" value="1"/>
</dbReference>
<comment type="similarity">
    <text evidence="2">Belongs to the glutamate-gated ion channel (TC 1.A.10.1) family.</text>
</comment>
<feature type="domain" description="Ionotropic glutamate receptor C-terminal" evidence="14">
    <location>
        <begin position="345"/>
        <end position="571"/>
    </location>
</feature>
<keyword evidence="5 13" id="KW-0812">Transmembrane</keyword>
<evidence type="ECO:0000259" key="14">
    <source>
        <dbReference type="Pfam" id="PF00060"/>
    </source>
</evidence>
<dbReference type="AlphaFoldDB" id="A0AAE1QL80"/>
<evidence type="ECO:0000256" key="2">
    <source>
        <dbReference type="ARBA" id="ARBA00008685"/>
    </source>
</evidence>
<evidence type="ECO:0000256" key="7">
    <source>
        <dbReference type="ARBA" id="ARBA00023065"/>
    </source>
</evidence>
<evidence type="ECO:0000256" key="10">
    <source>
        <dbReference type="ARBA" id="ARBA00023180"/>
    </source>
</evidence>
<dbReference type="InterPro" id="IPR001320">
    <property type="entry name" value="Iontro_rcpt_C"/>
</dbReference>
<dbReference type="GO" id="GO:0050906">
    <property type="term" value="P:detection of stimulus involved in sensory perception"/>
    <property type="evidence" value="ECO:0007669"/>
    <property type="project" value="UniProtKB-ARBA"/>
</dbReference>
<dbReference type="Proteomes" id="UP001292094">
    <property type="component" value="Unassembled WGS sequence"/>
</dbReference>
<evidence type="ECO:0000256" key="11">
    <source>
        <dbReference type="ARBA" id="ARBA00023286"/>
    </source>
</evidence>